<comment type="caution">
    <text evidence="3">The sequence shown here is derived from an EMBL/GenBank/DDBJ whole genome shotgun (WGS) entry which is preliminary data.</text>
</comment>
<protein>
    <submittedName>
        <fullName evidence="3">G10378 protein</fullName>
    </submittedName>
</protein>
<dbReference type="Proteomes" id="UP001497392">
    <property type="component" value="Unassembled WGS sequence"/>
</dbReference>
<gene>
    <name evidence="3" type="primary">g10378</name>
    <name evidence="3" type="ORF">VP750_LOCUS9324</name>
</gene>
<feature type="compositionally biased region" description="Basic residues" evidence="2">
    <location>
        <begin position="342"/>
        <end position="351"/>
    </location>
</feature>
<dbReference type="SUPFAM" id="SSF48452">
    <property type="entry name" value="TPR-like"/>
    <property type="match status" value="1"/>
</dbReference>
<evidence type="ECO:0000313" key="4">
    <source>
        <dbReference type="Proteomes" id="UP001497392"/>
    </source>
</evidence>
<reference evidence="3 4" key="1">
    <citation type="submission" date="2024-06" db="EMBL/GenBank/DDBJ databases">
        <authorList>
            <person name="Kraege A."/>
            <person name="Thomma B."/>
        </authorList>
    </citation>
    <scope>NUCLEOTIDE SEQUENCE [LARGE SCALE GENOMIC DNA]</scope>
</reference>
<organism evidence="3 4">
    <name type="scientific">Coccomyxa viridis</name>
    <dbReference type="NCBI Taxonomy" id="1274662"/>
    <lineage>
        <taxon>Eukaryota</taxon>
        <taxon>Viridiplantae</taxon>
        <taxon>Chlorophyta</taxon>
        <taxon>core chlorophytes</taxon>
        <taxon>Trebouxiophyceae</taxon>
        <taxon>Trebouxiophyceae incertae sedis</taxon>
        <taxon>Coccomyxaceae</taxon>
        <taxon>Coccomyxa</taxon>
    </lineage>
</organism>
<evidence type="ECO:0000313" key="3">
    <source>
        <dbReference type="EMBL" id="CAL5227418.1"/>
    </source>
</evidence>
<keyword evidence="4" id="KW-1185">Reference proteome</keyword>
<feature type="compositionally biased region" description="Polar residues" evidence="2">
    <location>
        <begin position="245"/>
        <end position="254"/>
    </location>
</feature>
<feature type="repeat" description="TPR" evidence="1">
    <location>
        <begin position="182"/>
        <end position="215"/>
    </location>
</feature>
<dbReference type="InterPro" id="IPR011990">
    <property type="entry name" value="TPR-like_helical_dom_sf"/>
</dbReference>
<name>A0ABP1G9T3_9CHLO</name>
<keyword evidence="1" id="KW-0802">TPR repeat</keyword>
<feature type="repeat" description="TPR" evidence="1">
    <location>
        <begin position="148"/>
        <end position="181"/>
    </location>
</feature>
<evidence type="ECO:0000256" key="1">
    <source>
        <dbReference type="PROSITE-ProRule" id="PRU00339"/>
    </source>
</evidence>
<dbReference type="InterPro" id="IPR019734">
    <property type="entry name" value="TPR_rpt"/>
</dbReference>
<evidence type="ECO:0000256" key="2">
    <source>
        <dbReference type="SAM" id="MobiDB-lite"/>
    </source>
</evidence>
<feature type="compositionally biased region" description="Basic residues" evidence="2">
    <location>
        <begin position="365"/>
        <end position="382"/>
    </location>
</feature>
<sequence length="382" mass="41985">MSDVGAPSEADAPPARQLWLKDRVGSWPEQTRQRWLHNAGLDLSTAHECVDVPECKASDWGFAKLPSIDSLFASIENGHESPFMDRLLSSRTFHSPDCSEAMAELLHVTRVLEGLQGSALLPPKTAASREAVKELRNSLKSGIKSAWSHEALRRGIASAKSGEQETAIQTYDRALELDRRNVDAHVARGAAFANQRNFARAVADFETALETDPEHANAARYLAAVREQAAHLNISVASRPEPALATTTQASPSSHAAKGRISPSSRKAPRTDTGAILDDQQPQMPRAGPNASAKAEDPPSRSGSPDEQLDIQKALQIVSDHYGKRNATFPLQRRHSDGETSHRKHKRRKSRHQDDIGSYEEARSSKKKKKAKDKGRRRSTKD</sequence>
<dbReference type="PANTHER" id="PTHR23184">
    <property type="entry name" value="TETRATRICOPEPTIDE REPEAT PROTEIN 14"/>
    <property type="match status" value="1"/>
</dbReference>
<feature type="region of interest" description="Disordered" evidence="2">
    <location>
        <begin position="236"/>
        <end position="307"/>
    </location>
</feature>
<dbReference type="Gene3D" id="1.25.40.10">
    <property type="entry name" value="Tetratricopeptide repeat domain"/>
    <property type="match status" value="1"/>
</dbReference>
<feature type="region of interest" description="Disordered" evidence="2">
    <location>
        <begin position="324"/>
        <end position="382"/>
    </location>
</feature>
<proteinExistence type="predicted"/>
<dbReference type="EMBL" id="CAXHTA020000017">
    <property type="protein sequence ID" value="CAL5227418.1"/>
    <property type="molecule type" value="Genomic_DNA"/>
</dbReference>
<accession>A0ABP1G9T3</accession>
<feature type="compositionally biased region" description="Basic and acidic residues" evidence="2">
    <location>
        <begin position="352"/>
        <end position="364"/>
    </location>
</feature>
<dbReference type="InterPro" id="IPR039190">
    <property type="entry name" value="TTC14"/>
</dbReference>
<dbReference type="PANTHER" id="PTHR23184:SF9">
    <property type="entry name" value="TETRATRICOPEPTIDE REPEAT PROTEIN 14"/>
    <property type="match status" value="1"/>
</dbReference>
<dbReference type="PROSITE" id="PS50005">
    <property type="entry name" value="TPR"/>
    <property type="match status" value="2"/>
</dbReference>
<dbReference type="Pfam" id="PF13414">
    <property type="entry name" value="TPR_11"/>
    <property type="match status" value="1"/>
</dbReference>
<dbReference type="SMART" id="SM00028">
    <property type="entry name" value="TPR"/>
    <property type="match status" value="2"/>
</dbReference>